<dbReference type="InterPro" id="IPR001623">
    <property type="entry name" value="DnaJ_domain"/>
</dbReference>
<dbReference type="PROSITE" id="PS50076">
    <property type="entry name" value="DNAJ_2"/>
    <property type="match status" value="1"/>
</dbReference>
<feature type="transmembrane region" description="Helical" evidence="2">
    <location>
        <begin position="329"/>
        <end position="352"/>
    </location>
</feature>
<dbReference type="Proteomes" id="UP000011632">
    <property type="component" value="Unassembled WGS sequence"/>
</dbReference>
<dbReference type="Pfam" id="PF00226">
    <property type="entry name" value="DnaJ"/>
    <property type="match status" value="1"/>
</dbReference>
<dbReference type="AlphaFoldDB" id="L9Y8P1"/>
<dbReference type="STRING" id="1227496.C489_05048"/>
<dbReference type="RefSeq" id="WP_006430064.1">
    <property type="nucleotide sequence ID" value="NZ_AOID01000016.1"/>
</dbReference>
<evidence type="ECO:0000256" key="1">
    <source>
        <dbReference type="SAM" id="MobiDB-lite"/>
    </source>
</evidence>
<keyword evidence="2" id="KW-1133">Transmembrane helix</keyword>
<feature type="compositionally biased region" description="Basic and acidic residues" evidence="1">
    <location>
        <begin position="29"/>
        <end position="38"/>
    </location>
</feature>
<dbReference type="GO" id="GO:0005737">
    <property type="term" value="C:cytoplasm"/>
    <property type="evidence" value="ECO:0007669"/>
    <property type="project" value="TreeGrafter"/>
</dbReference>
<dbReference type="PATRIC" id="fig|1227496.3.peg.1014"/>
<keyword evidence="4" id="KW-0346">Stress response</keyword>
<protein>
    <submittedName>
        <fullName evidence="4">Heat shock protein DnaJ domain protein</fullName>
    </submittedName>
</protein>
<feature type="domain" description="J" evidence="3">
    <location>
        <begin position="4"/>
        <end position="68"/>
    </location>
</feature>
<dbReference type="GO" id="GO:0042026">
    <property type="term" value="P:protein refolding"/>
    <property type="evidence" value="ECO:0007669"/>
    <property type="project" value="TreeGrafter"/>
</dbReference>
<feature type="transmembrane region" description="Helical" evidence="2">
    <location>
        <begin position="279"/>
        <end position="297"/>
    </location>
</feature>
<proteinExistence type="predicted"/>
<comment type="caution">
    <text evidence="4">The sequence shown here is derived from an EMBL/GenBank/DDBJ whole genome shotgun (WGS) entry which is preliminary data.</text>
</comment>
<dbReference type="PANTHER" id="PTHR43096:SF58">
    <property type="entry name" value="CHAPERONE DNAJ-DOMAIN SUPERFAMILY PROTEIN"/>
    <property type="match status" value="1"/>
</dbReference>
<dbReference type="GO" id="GO:0051082">
    <property type="term" value="F:unfolded protein binding"/>
    <property type="evidence" value="ECO:0007669"/>
    <property type="project" value="TreeGrafter"/>
</dbReference>
<keyword evidence="5" id="KW-1185">Reference proteome</keyword>
<organism evidence="4 5">
    <name type="scientific">Natrinema versiforme JCM 10478</name>
    <dbReference type="NCBI Taxonomy" id="1227496"/>
    <lineage>
        <taxon>Archaea</taxon>
        <taxon>Methanobacteriati</taxon>
        <taxon>Methanobacteriota</taxon>
        <taxon>Stenosarchaea group</taxon>
        <taxon>Halobacteria</taxon>
        <taxon>Halobacteriales</taxon>
        <taxon>Natrialbaceae</taxon>
        <taxon>Natrinema</taxon>
    </lineage>
</organism>
<accession>L9Y8P1</accession>
<dbReference type="PRINTS" id="PR00625">
    <property type="entry name" value="JDOMAIN"/>
</dbReference>
<keyword evidence="2" id="KW-0812">Transmembrane</keyword>
<feature type="compositionally biased region" description="Basic and acidic residues" evidence="1">
    <location>
        <begin position="168"/>
        <end position="177"/>
    </location>
</feature>
<dbReference type="CDD" id="cd06257">
    <property type="entry name" value="DnaJ"/>
    <property type="match status" value="1"/>
</dbReference>
<feature type="compositionally biased region" description="Low complexity" evidence="1">
    <location>
        <begin position="104"/>
        <end position="139"/>
    </location>
</feature>
<gene>
    <name evidence="4" type="ORF">C489_05048</name>
</gene>
<feature type="region of interest" description="Disordered" evidence="1">
    <location>
        <begin position="29"/>
        <end position="229"/>
    </location>
</feature>
<reference evidence="4 5" key="1">
    <citation type="journal article" date="2014" name="PLoS Genet.">
        <title>Phylogenetically driven sequencing of extremely halophilic archaea reveals strategies for static and dynamic osmo-response.</title>
        <authorList>
            <person name="Becker E.A."/>
            <person name="Seitzer P.M."/>
            <person name="Tritt A."/>
            <person name="Larsen D."/>
            <person name="Krusor M."/>
            <person name="Yao A.I."/>
            <person name="Wu D."/>
            <person name="Madern D."/>
            <person name="Eisen J.A."/>
            <person name="Darling A.E."/>
            <person name="Facciotti M.T."/>
        </authorList>
    </citation>
    <scope>NUCLEOTIDE SEQUENCE [LARGE SCALE GENOMIC DNA]</scope>
    <source>
        <strain evidence="4 5">JCM 10478</strain>
    </source>
</reference>
<evidence type="ECO:0000256" key="2">
    <source>
        <dbReference type="SAM" id="Phobius"/>
    </source>
</evidence>
<dbReference type="SMART" id="SM00271">
    <property type="entry name" value="DnaJ"/>
    <property type="match status" value="1"/>
</dbReference>
<dbReference type="SUPFAM" id="SSF46565">
    <property type="entry name" value="Chaperone J-domain"/>
    <property type="match status" value="1"/>
</dbReference>
<feature type="compositionally biased region" description="Basic and acidic residues" evidence="1">
    <location>
        <begin position="58"/>
        <end position="69"/>
    </location>
</feature>
<dbReference type="InterPro" id="IPR036869">
    <property type="entry name" value="J_dom_sf"/>
</dbReference>
<evidence type="ECO:0000259" key="3">
    <source>
        <dbReference type="PROSITE" id="PS50076"/>
    </source>
</evidence>
<keyword evidence="2" id="KW-0472">Membrane</keyword>
<feature type="transmembrane region" description="Helical" evidence="2">
    <location>
        <begin position="304"/>
        <end position="323"/>
    </location>
</feature>
<dbReference type="PANTHER" id="PTHR43096">
    <property type="entry name" value="DNAJ HOMOLOG 1, MITOCHONDRIAL-RELATED"/>
    <property type="match status" value="1"/>
</dbReference>
<sequence>MGETYYDVLKVDPTATRDEIEAAYRERVLETHPDHSDDPDAAEQFQRVTTAKSVLTDGTERARYDRLGHESYVGLAHGGEAQDSDDSNRENATAARSDSESRHTTTGRTSTGGKTTTNGTSTASTTNAGSSGSNSGSSDTGDRRTNATARGPSEWAEWVRTNAGSMRTESDGTDRTACHHARQRSERRRQRAKQRAAGDWPFDSDGPSASSATTDTPPGETEDTQENTAPEYSVHDWNGEVDLEWEGPAIDRTTAMSVGAVALLYPLFVAASLTPLFSLSINAIIAACTLALIGYLLTMPRIAAAAFGGWSVLFPVGMLWSTAIDPLSLFGLFALGFAWIPFGYAIALWWILRP</sequence>
<dbReference type="Gene3D" id="1.10.287.110">
    <property type="entry name" value="DnaJ domain"/>
    <property type="match status" value="1"/>
</dbReference>
<dbReference type="EMBL" id="AOID01000016">
    <property type="protein sequence ID" value="ELY69293.1"/>
    <property type="molecule type" value="Genomic_DNA"/>
</dbReference>
<evidence type="ECO:0000313" key="5">
    <source>
        <dbReference type="Proteomes" id="UP000011632"/>
    </source>
</evidence>
<name>L9Y8P1_9EURY</name>
<evidence type="ECO:0000313" key="4">
    <source>
        <dbReference type="EMBL" id="ELY69293.1"/>
    </source>
</evidence>
<dbReference type="OrthoDB" id="11397at2157"/>
<feature type="compositionally biased region" description="Basic residues" evidence="1">
    <location>
        <begin position="178"/>
        <end position="194"/>
    </location>
</feature>